<sequence>MTTFLVLGGSGFVGREISQALLAAGHTVVVASRQPQLAPQAQLSSRALDVLHEPSLLQALAGIDVVVNATTGSGTVIAQGAQVLARAMRHAGVRHLVHLSSQAVYGAQEGWLAEDTPLQASLGWYGAAKIQAEAAVRQWVEQGGRAVLLRPGCVVGPGSPLWTTRIARWLQAGHLGDLGAQGDGWSNLVHVRDVAQAVVQAAAWLQTAEPTTCVACNLAAPDAPRWNQYFADAASRLNIAPLPRLSARRLWCISRLMGVPLKVAERLGLSVPVWGRALPPGMAPSVAALWGQQIRLDVRRNPPWGPLVWTPYVQMLDDFSAAP</sequence>
<dbReference type="Proteomes" id="UP000672097">
    <property type="component" value="Unassembled WGS sequence"/>
</dbReference>
<protein>
    <submittedName>
        <fullName evidence="2">NAD(P)-dependent oxidoreductase</fullName>
    </submittedName>
</protein>
<dbReference type="RefSeq" id="WP_210804958.1">
    <property type="nucleotide sequence ID" value="NZ_JAGQDG010000001.1"/>
</dbReference>
<reference evidence="2 3" key="1">
    <citation type="submission" date="2021-04" db="EMBL/GenBank/DDBJ databases">
        <title>The genome sequence of type strain Ideonella paludis KCTC 32238.</title>
        <authorList>
            <person name="Liu Y."/>
        </authorList>
    </citation>
    <scope>NUCLEOTIDE SEQUENCE [LARGE SCALE GENOMIC DNA]</scope>
    <source>
        <strain evidence="2 3">KCTC 32238</strain>
    </source>
</reference>
<dbReference type="SUPFAM" id="SSF51735">
    <property type="entry name" value="NAD(P)-binding Rossmann-fold domains"/>
    <property type="match status" value="1"/>
</dbReference>
<dbReference type="InterPro" id="IPR036291">
    <property type="entry name" value="NAD(P)-bd_dom_sf"/>
</dbReference>
<name>A0ABS5DRF0_9BURK</name>
<dbReference type="PANTHER" id="PTHR48079">
    <property type="entry name" value="PROTEIN YEEZ"/>
    <property type="match status" value="1"/>
</dbReference>
<dbReference type="PANTHER" id="PTHR48079:SF6">
    <property type="entry name" value="NAD(P)-BINDING DOMAIN-CONTAINING PROTEIN-RELATED"/>
    <property type="match status" value="1"/>
</dbReference>
<dbReference type="InterPro" id="IPR001509">
    <property type="entry name" value="Epimerase_deHydtase"/>
</dbReference>
<keyword evidence="3" id="KW-1185">Reference proteome</keyword>
<evidence type="ECO:0000313" key="3">
    <source>
        <dbReference type="Proteomes" id="UP000672097"/>
    </source>
</evidence>
<feature type="domain" description="NAD-dependent epimerase/dehydratase" evidence="1">
    <location>
        <begin position="5"/>
        <end position="207"/>
    </location>
</feature>
<evidence type="ECO:0000313" key="2">
    <source>
        <dbReference type="EMBL" id="MBQ0933721.1"/>
    </source>
</evidence>
<dbReference type="EMBL" id="JAGQDG010000001">
    <property type="protein sequence ID" value="MBQ0933721.1"/>
    <property type="molecule type" value="Genomic_DNA"/>
</dbReference>
<dbReference type="InterPro" id="IPR051783">
    <property type="entry name" value="NAD(P)-dependent_oxidoreduct"/>
</dbReference>
<dbReference type="Gene3D" id="3.40.50.720">
    <property type="entry name" value="NAD(P)-binding Rossmann-like Domain"/>
    <property type="match status" value="1"/>
</dbReference>
<organism evidence="2 3">
    <name type="scientific">Ideonella paludis</name>
    <dbReference type="NCBI Taxonomy" id="1233411"/>
    <lineage>
        <taxon>Bacteria</taxon>
        <taxon>Pseudomonadati</taxon>
        <taxon>Pseudomonadota</taxon>
        <taxon>Betaproteobacteria</taxon>
        <taxon>Burkholderiales</taxon>
        <taxon>Sphaerotilaceae</taxon>
        <taxon>Ideonella</taxon>
    </lineage>
</organism>
<proteinExistence type="predicted"/>
<evidence type="ECO:0000259" key="1">
    <source>
        <dbReference type="Pfam" id="PF01370"/>
    </source>
</evidence>
<gene>
    <name evidence="2" type="ORF">KAK11_00165</name>
</gene>
<dbReference type="Pfam" id="PF01370">
    <property type="entry name" value="Epimerase"/>
    <property type="match status" value="1"/>
</dbReference>
<accession>A0ABS5DRF0</accession>
<comment type="caution">
    <text evidence="2">The sequence shown here is derived from an EMBL/GenBank/DDBJ whole genome shotgun (WGS) entry which is preliminary data.</text>
</comment>